<sequence length="144" mass="16289">MITAEMALNLEKVFEEGEITQAIKECRNFKAPGPLSLSLIIRNRTMLEHKCYWKAVSPDMTVGVVFGLIAAQRYGTDVTDMSLWKGLQGRGDPYRTLLREATTALLNSYNSVQFPFHPLSVIQDTNWALMGWIHTPHSKFSPCK</sequence>
<organism evidence="1 2">
    <name type="scientific">Rhododendron griersonianum</name>
    <dbReference type="NCBI Taxonomy" id="479676"/>
    <lineage>
        <taxon>Eukaryota</taxon>
        <taxon>Viridiplantae</taxon>
        <taxon>Streptophyta</taxon>
        <taxon>Embryophyta</taxon>
        <taxon>Tracheophyta</taxon>
        <taxon>Spermatophyta</taxon>
        <taxon>Magnoliopsida</taxon>
        <taxon>eudicotyledons</taxon>
        <taxon>Gunneridae</taxon>
        <taxon>Pentapetalae</taxon>
        <taxon>asterids</taxon>
        <taxon>Ericales</taxon>
        <taxon>Ericaceae</taxon>
        <taxon>Ericoideae</taxon>
        <taxon>Rhodoreae</taxon>
        <taxon>Rhododendron</taxon>
    </lineage>
</organism>
<name>A0AAV6IG10_9ERIC</name>
<dbReference type="InterPro" id="IPR039923">
    <property type="entry name" value="Protodermal_1"/>
</dbReference>
<reference evidence="1" key="1">
    <citation type="submission" date="2020-08" db="EMBL/GenBank/DDBJ databases">
        <title>Plant Genome Project.</title>
        <authorList>
            <person name="Zhang R.-G."/>
        </authorList>
    </citation>
    <scope>NUCLEOTIDE SEQUENCE</scope>
    <source>
        <strain evidence="1">WSP0</strain>
        <tissue evidence="1">Leaf</tissue>
    </source>
</reference>
<comment type="caution">
    <text evidence="1">The sequence shown here is derived from an EMBL/GenBank/DDBJ whole genome shotgun (WGS) entry which is preliminary data.</text>
</comment>
<dbReference type="EMBL" id="JACTNZ010000011">
    <property type="protein sequence ID" value="KAG5526775.1"/>
    <property type="molecule type" value="Genomic_DNA"/>
</dbReference>
<protein>
    <submittedName>
        <fullName evidence="1">Uncharacterized protein</fullName>
    </submittedName>
</protein>
<dbReference type="PANTHER" id="PTHR33210">
    <property type="entry name" value="PROTODERMAL FACTOR 1"/>
    <property type="match status" value="1"/>
</dbReference>
<accession>A0AAV6IG10</accession>
<dbReference type="AlphaFoldDB" id="A0AAV6IG10"/>
<gene>
    <name evidence="1" type="ORF">RHGRI_032889</name>
</gene>
<evidence type="ECO:0000313" key="1">
    <source>
        <dbReference type="EMBL" id="KAG5526775.1"/>
    </source>
</evidence>
<proteinExistence type="predicted"/>
<dbReference type="Proteomes" id="UP000823749">
    <property type="component" value="Chromosome 11"/>
</dbReference>
<keyword evidence="2" id="KW-1185">Reference proteome</keyword>
<evidence type="ECO:0000313" key="2">
    <source>
        <dbReference type="Proteomes" id="UP000823749"/>
    </source>
</evidence>
<dbReference type="PANTHER" id="PTHR33210:SF24">
    <property type="entry name" value="POLLEN OLE E 1 ALLERGEN AND EXTENSIN FAMILY PROTEIN"/>
    <property type="match status" value="1"/>
</dbReference>